<protein>
    <submittedName>
        <fullName evidence="1">Uncharacterized protein</fullName>
    </submittedName>
</protein>
<reference evidence="1" key="1">
    <citation type="journal article" date="2018" name="PLoS Negl. Trop. Dis.">
        <title>Sialome diversity of ticks revealed by RNAseq of single tick salivary glands.</title>
        <authorList>
            <person name="Perner J."/>
            <person name="Kropackova S."/>
            <person name="Kopacek P."/>
            <person name="Ribeiro J.M."/>
        </authorList>
    </citation>
    <scope>NUCLEOTIDE SEQUENCE</scope>
    <source>
        <strain evidence="1">Siblings of single egg batch collected in Ceske Budejovice</strain>
        <tissue evidence="1">Salivary glands</tissue>
    </source>
</reference>
<accession>A0A147BTU5</accession>
<sequence>MNRTRRQKIYHLHSPSSLLSAICCSVRISLCLPQGRLVRTNPKTCSLWTAASTSGRLEWALRTRRRTFPSRTRTARSCLSCCSPASARPCT</sequence>
<proteinExistence type="predicted"/>
<name>A0A147BTU5_IXORI</name>
<dbReference type="AlphaFoldDB" id="A0A147BTU5"/>
<evidence type="ECO:0000313" key="1">
    <source>
        <dbReference type="EMBL" id="JAR94226.1"/>
    </source>
</evidence>
<organism evidence="1">
    <name type="scientific">Ixodes ricinus</name>
    <name type="common">Common tick</name>
    <name type="synonym">Acarus ricinus</name>
    <dbReference type="NCBI Taxonomy" id="34613"/>
    <lineage>
        <taxon>Eukaryota</taxon>
        <taxon>Metazoa</taxon>
        <taxon>Ecdysozoa</taxon>
        <taxon>Arthropoda</taxon>
        <taxon>Chelicerata</taxon>
        <taxon>Arachnida</taxon>
        <taxon>Acari</taxon>
        <taxon>Parasitiformes</taxon>
        <taxon>Ixodida</taxon>
        <taxon>Ixodoidea</taxon>
        <taxon>Ixodidae</taxon>
        <taxon>Ixodinae</taxon>
        <taxon>Ixodes</taxon>
    </lineage>
</organism>
<dbReference type="EMBL" id="GEGO01001178">
    <property type="protein sequence ID" value="JAR94226.1"/>
    <property type="molecule type" value="Transcribed_RNA"/>
</dbReference>